<accession>A0A0A0NDD6</accession>
<comment type="caution">
    <text evidence="2">The sequence shown here is derived from an EMBL/GenBank/DDBJ whole genome shotgun (WGS) entry which is preliminary data.</text>
</comment>
<sequence>MTRVLYLYGGWPGHKPYQVAEEWALPIFQNLGFDVDETNDIFSLDADLTGYDLIALNWNNALLSEGLTAAQESNLLGAVESGTGIAAWHGAAAAFRTSLKYHWLLGGSFLEHPAGEGVKYPYEITVTDTGHPITAGVKDFRVASEQYYMSVDPNNHVLAESTFTGEHLPWLEGKTVPQAWTRTWGEGRVFYSAVGHDLDDLQNPDITRLCTQGFAWAARQNA</sequence>
<dbReference type="InterPro" id="IPR029010">
    <property type="entry name" value="ThuA-like"/>
</dbReference>
<dbReference type="Pfam" id="PF06283">
    <property type="entry name" value="ThuA"/>
    <property type="match status" value="1"/>
</dbReference>
<dbReference type="KEGG" id="src:M271_18575"/>
<dbReference type="eggNOG" id="COG3828">
    <property type="taxonomic scope" value="Bacteria"/>
</dbReference>
<dbReference type="HOGENOM" id="CLU_100195_0_0_11"/>
<dbReference type="Proteomes" id="UP000281594">
    <property type="component" value="Unassembled WGS sequence"/>
</dbReference>
<gene>
    <name evidence="2" type="ORF">D3C57_124995</name>
</gene>
<dbReference type="PANTHER" id="PTHR40469">
    <property type="entry name" value="SECRETED GLYCOSYL HYDROLASE"/>
    <property type="match status" value="1"/>
</dbReference>
<dbReference type="EMBL" id="QYCY01000001">
    <property type="protein sequence ID" value="RLV81702.1"/>
    <property type="molecule type" value="Genomic_DNA"/>
</dbReference>
<proteinExistence type="predicted"/>
<protein>
    <recommendedName>
        <fullName evidence="1">ThuA-like domain-containing protein</fullName>
    </recommendedName>
</protein>
<organism evidence="2 3">
    <name type="scientific">Streptomyces rapamycinicus (strain ATCC 29253 / DSM 41530 / NRRL 5491 / AYB-994)</name>
    <name type="common">Streptomyces hygroscopicus (strain ATCC 29253)</name>
    <dbReference type="NCBI Taxonomy" id="1343740"/>
    <lineage>
        <taxon>Bacteria</taxon>
        <taxon>Bacillati</taxon>
        <taxon>Actinomycetota</taxon>
        <taxon>Actinomycetes</taxon>
        <taxon>Kitasatosporales</taxon>
        <taxon>Streptomycetaceae</taxon>
        <taxon>Streptomyces</taxon>
        <taxon>Streptomyces violaceusniger group</taxon>
    </lineage>
</organism>
<dbReference type="RefSeq" id="WP_020868697.1">
    <property type="nucleotide sequence ID" value="NC_022785.1"/>
</dbReference>
<dbReference type="SUPFAM" id="SSF52317">
    <property type="entry name" value="Class I glutamine amidotransferase-like"/>
    <property type="match status" value="1"/>
</dbReference>
<evidence type="ECO:0000313" key="3">
    <source>
        <dbReference type="Proteomes" id="UP000281594"/>
    </source>
</evidence>
<dbReference type="PANTHER" id="PTHR40469:SF2">
    <property type="entry name" value="GALACTOSE-BINDING DOMAIN-LIKE SUPERFAMILY PROTEIN"/>
    <property type="match status" value="1"/>
</dbReference>
<evidence type="ECO:0000313" key="2">
    <source>
        <dbReference type="EMBL" id="RLV81702.1"/>
    </source>
</evidence>
<dbReference type="AlphaFoldDB" id="A0A0A0NDD6"/>
<feature type="domain" description="ThuA-like" evidence="1">
    <location>
        <begin position="3"/>
        <end position="217"/>
    </location>
</feature>
<dbReference type="Gene3D" id="3.40.50.880">
    <property type="match status" value="1"/>
</dbReference>
<dbReference type="InterPro" id="IPR029062">
    <property type="entry name" value="Class_I_gatase-like"/>
</dbReference>
<dbReference type="STRING" id="1343740.M271_18575"/>
<name>A0A0A0NDD6_STRRN</name>
<evidence type="ECO:0000259" key="1">
    <source>
        <dbReference type="Pfam" id="PF06283"/>
    </source>
</evidence>
<reference evidence="2 3" key="1">
    <citation type="journal article" date="2018" name="J. Biol. Chem.">
        <title>Discovery of the actinoplanic acid pathway in Streptomyces rapamycinicus reveals a genetically conserved synergism with rapamycin.</title>
        <authorList>
            <person name="Mrak P."/>
            <person name="Krastel P."/>
            <person name="Pivk Lukancic P."/>
            <person name="Tao J."/>
            <person name="Pistorius D."/>
            <person name="Moore C.M."/>
        </authorList>
    </citation>
    <scope>NUCLEOTIDE SEQUENCE [LARGE SCALE GENOMIC DNA]</scope>
    <source>
        <strain evidence="2 3">NRRL 5491</strain>
    </source>
</reference>